<dbReference type="GO" id="GO:0000049">
    <property type="term" value="F:tRNA binding"/>
    <property type="evidence" value="ECO:0007669"/>
    <property type="project" value="UniProtKB-KW"/>
</dbReference>
<dbReference type="Gene3D" id="3.90.1170.10">
    <property type="entry name" value="Ribosomal protein L10e/L16"/>
    <property type="match status" value="1"/>
</dbReference>
<dbReference type="PROSITE" id="PS00586">
    <property type="entry name" value="RIBOSOMAL_L16_1"/>
    <property type="match status" value="1"/>
</dbReference>
<dbReference type="GO" id="GO:0022625">
    <property type="term" value="C:cytosolic large ribosomal subunit"/>
    <property type="evidence" value="ECO:0007669"/>
    <property type="project" value="TreeGrafter"/>
</dbReference>
<dbReference type="Pfam" id="PF00252">
    <property type="entry name" value="Ribosomal_L16"/>
    <property type="match status" value="1"/>
</dbReference>
<gene>
    <name evidence="6 9" type="primary">rplP</name>
</gene>
<dbReference type="InterPro" id="IPR020798">
    <property type="entry name" value="Ribosomal_uL16_CS"/>
</dbReference>
<reference evidence="9" key="1">
    <citation type="journal article" date="2015" name="ISME J.">
        <title>Aquifer environment selects for microbial species cohorts in sediment and groundwater.</title>
        <authorList>
            <person name="Hug L.A."/>
            <person name="Thomas B.C."/>
            <person name="Brown C.T."/>
            <person name="Frischkorn K.R."/>
            <person name="Williams K.H."/>
            <person name="Tringe S.G."/>
            <person name="Banfield J.F."/>
        </authorList>
    </citation>
    <scope>NUCLEOTIDE SEQUENCE</scope>
</reference>
<evidence type="ECO:0000256" key="4">
    <source>
        <dbReference type="ARBA" id="ARBA00023274"/>
    </source>
</evidence>
<dbReference type="PANTHER" id="PTHR12220">
    <property type="entry name" value="50S/60S RIBOSOMAL PROTEIN L16"/>
    <property type="match status" value="1"/>
</dbReference>
<dbReference type="InterPro" id="IPR047873">
    <property type="entry name" value="Ribosomal_uL16"/>
</dbReference>
<comment type="subunit">
    <text evidence="6 8">Part of the 50S ribosomal subunit.</text>
</comment>
<evidence type="ECO:0000256" key="6">
    <source>
        <dbReference type="HAMAP-Rule" id="MF_01342"/>
    </source>
</evidence>
<organism evidence="9">
    <name type="scientific">uncultured Chloroflexi bacterium Rifle_16ft_4_minimus_3189</name>
    <dbReference type="NCBI Taxonomy" id="1665068"/>
    <lineage>
        <taxon>Bacteria</taxon>
        <taxon>Bacillati</taxon>
        <taxon>Chloroflexota</taxon>
        <taxon>environmental samples</taxon>
    </lineage>
</organism>
<dbReference type="HAMAP" id="MF_01342">
    <property type="entry name" value="Ribosomal_uL16"/>
    <property type="match status" value="1"/>
</dbReference>
<dbReference type="FunFam" id="3.90.1170.10:FF:000001">
    <property type="entry name" value="50S ribosomal protein L16"/>
    <property type="match status" value="1"/>
</dbReference>
<dbReference type="InterPro" id="IPR016180">
    <property type="entry name" value="Ribosomal_uL16_dom"/>
</dbReference>
<evidence type="ECO:0000256" key="8">
    <source>
        <dbReference type="RuleBase" id="RU004414"/>
    </source>
</evidence>
<evidence type="ECO:0000256" key="3">
    <source>
        <dbReference type="ARBA" id="ARBA00022980"/>
    </source>
</evidence>
<dbReference type="AlphaFoldDB" id="A0A0H4T2Z7"/>
<dbReference type="NCBIfam" id="TIGR01164">
    <property type="entry name" value="rplP_bact"/>
    <property type="match status" value="1"/>
</dbReference>
<dbReference type="InterPro" id="IPR000114">
    <property type="entry name" value="Ribosomal_uL16_bact-type"/>
</dbReference>
<keyword evidence="3 6" id="KW-0689">Ribosomal protein</keyword>
<proteinExistence type="inferred from homology"/>
<comment type="similarity">
    <text evidence="1 6 7">Belongs to the universal ribosomal protein uL16 family.</text>
</comment>
<name>A0A0H4T2Z7_9CHLR</name>
<keyword evidence="4 6" id="KW-0687">Ribonucleoprotein</keyword>
<protein>
    <recommendedName>
        <fullName evidence="5 6">Large ribosomal subunit protein uL16</fullName>
    </recommendedName>
</protein>
<keyword evidence="6 8" id="KW-0694">RNA-binding</keyword>
<dbReference type="GO" id="GO:0003735">
    <property type="term" value="F:structural constituent of ribosome"/>
    <property type="evidence" value="ECO:0007669"/>
    <property type="project" value="InterPro"/>
</dbReference>
<evidence type="ECO:0000256" key="2">
    <source>
        <dbReference type="ARBA" id="ARBA00022555"/>
    </source>
</evidence>
<keyword evidence="2 6" id="KW-0820">tRNA-binding</keyword>
<keyword evidence="6 8" id="KW-0699">rRNA-binding</keyword>
<dbReference type="GO" id="GO:0006412">
    <property type="term" value="P:translation"/>
    <property type="evidence" value="ECO:0007669"/>
    <property type="project" value="UniProtKB-UniRule"/>
</dbReference>
<dbReference type="EMBL" id="KT006988">
    <property type="protein sequence ID" value="AKQ02018.1"/>
    <property type="molecule type" value="Genomic_DNA"/>
</dbReference>
<dbReference type="GO" id="GO:0019843">
    <property type="term" value="F:rRNA binding"/>
    <property type="evidence" value="ECO:0007669"/>
    <property type="project" value="UniProtKB-UniRule"/>
</dbReference>
<evidence type="ECO:0000256" key="5">
    <source>
        <dbReference type="ARBA" id="ARBA00035198"/>
    </source>
</evidence>
<evidence type="ECO:0000313" key="9">
    <source>
        <dbReference type="EMBL" id="AKQ02018.1"/>
    </source>
</evidence>
<dbReference type="PANTHER" id="PTHR12220:SF13">
    <property type="entry name" value="LARGE RIBOSOMAL SUBUNIT PROTEIN UL16M"/>
    <property type="match status" value="1"/>
</dbReference>
<dbReference type="CDD" id="cd01433">
    <property type="entry name" value="Ribosomal_L16_L10e"/>
    <property type="match status" value="1"/>
</dbReference>
<dbReference type="InterPro" id="IPR036920">
    <property type="entry name" value="Ribosomal_uL16_sf"/>
</dbReference>
<comment type="function">
    <text evidence="6 8">Binds 23S rRNA and is also seen to make contacts with the A and possibly P site tRNAs.</text>
</comment>
<evidence type="ECO:0000256" key="1">
    <source>
        <dbReference type="ARBA" id="ARBA00008931"/>
    </source>
</evidence>
<dbReference type="PRINTS" id="PR00060">
    <property type="entry name" value="RIBOSOMALL16"/>
</dbReference>
<accession>A0A0H4T2Z7</accession>
<evidence type="ECO:0000256" key="7">
    <source>
        <dbReference type="RuleBase" id="RU004413"/>
    </source>
</evidence>
<dbReference type="SUPFAM" id="SSF54686">
    <property type="entry name" value="Ribosomal protein L16p/L10e"/>
    <property type="match status" value="1"/>
</dbReference>
<dbReference type="PROSITE" id="PS00701">
    <property type="entry name" value="RIBOSOMAL_L16_2"/>
    <property type="match status" value="1"/>
</dbReference>
<sequence>MLMPKRVKFRKQQRGRMKGKELRGAEVSFGEYGLQALEPCWMTARQIEAARRAVVHFAKRRGKLWIRVFPDKPVTQKAAETRMGKGKGAVDHWVAVVKPGRVILEVGGMDSGVAREALRLAAHKLPIKTQVITRRDWAAAEEGGAK</sequence>